<proteinExistence type="predicted"/>
<sequence>MKVFKILAVIFLLFLAPHIFASSQQAYQDYLFQFDTYRQKYSEFTVAKNEYLKFKTLTSQTTALEKTIAMLSSRDLLLRSYLLLLNEKLNEDRGLVLTERQTYQTLINNEVIFLEDHSRLVGSIGSLDDADHASGQLASHYTVLGASVRQTIGGITLGQLAVLAKEFDTTLASARALSDSNRGTFPPQKQATIDRWLLQIANIRSLYQQKIEQIVSTNNTFNGNTLDIQNRNLSDLKKNVSEARAYLLDGTRFLQELVESLRYNN</sequence>
<dbReference type="EMBL" id="LCAG01000014">
    <property type="protein sequence ID" value="KKR86478.1"/>
    <property type="molecule type" value="Genomic_DNA"/>
</dbReference>
<organism evidence="2 3">
    <name type="scientific">Candidatus Curtissbacteria bacterium GW2011_GWA1_41_11</name>
    <dbReference type="NCBI Taxonomy" id="1618409"/>
    <lineage>
        <taxon>Bacteria</taxon>
        <taxon>Candidatus Curtissiibacteriota</taxon>
    </lineage>
</organism>
<dbReference type="Proteomes" id="UP000034854">
    <property type="component" value="Unassembled WGS sequence"/>
</dbReference>
<evidence type="ECO:0000313" key="2">
    <source>
        <dbReference type="EMBL" id="KKR86478.1"/>
    </source>
</evidence>
<keyword evidence="1" id="KW-0732">Signal</keyword>
<name>A0A0G0UBY9_9BACT</name>
<evidence type="ECO:0000313" key="3">
    <source>
        <dbReference type="Proteomes" id="UP000034854"/>
    </source>
</evidence>
<dbReference type="AlphaFoldDB" id="A0A0G0UBY9"/>
<reference evidence="2 3" key="1">
    <citation type="journal article" date="2015" name="Nature">
        <title>rRNA introns, odd ribosomes, and small enigmatic genomes across a large radiation of phyla.</title>
        <authorList>
            <person name="Brown C.T."/>
            <person name="Hug L.A."/>
            <person name="Thomas B.C."/>
            <person name="Sharon I."/>
            <person name="Castelle C.J."/>
            <person name="Singh A."/>
            <person name="Wilkins M.J."/>
            <person name="Williams K.H."/>
            <person name="Banfield J.F."/>
        </authorList>
    </citation>
    <scope>NUCLEOTIDE SEQUENCE [LARGE SCALE GENOMIC DNA]</scope>
</reference>
<evidence type="ECO:0000256" key="1">
    <source>
        <dbReference type="SAM" id="SignalP"/>
    </source>
</evidence>
<gene>
    <name evidence="2" type="ORF">UU34_C0014G0014</name>
</gene>
<protein>
    <submittedName>
        <fullName evidence="2">Uncharacterized protein</fullName>
    </submittedName>
</protein>
<feature type="signal peptide" evidence="1">
    <location>
        <begin position="1"/>
        <end position="21"/>
    </location>
</feature>
<accession>A0A0G0UBY9</accession>
<comment type="caution">
    <text evidence="2">The sequence shown here is derived from an EMBL/GenBank/DDBJ whole genome shotgun (WGS) entry which is preliminary data.</text>
</comment>
<feature type="chain" id="PRO_5002534684" evidence="1">
    <location>
        <begin position="22"/>
        <end position="265"/>
    </location>
</feature>